<sequence>MAQKIKLSIEEIYARMQENDPDITKGVPNIFKSPVWSKYRCIFYKGHRQDFAQCNSCGKLMLHKARTGNSQLLRHKCATAKKQYRIPNHRYDEHRVAKENHGIVKEEQSSNNDQNNSDYESNHEYNNDSIDETDRSAMQTMYRNEEEFHDEPVTWVKANAMEYKNEIEVSEYSISEQSPDQLSREELSFKIAQKDPSITFTLNNEHPKWKQFAMVFYNGTEQNFLRCVTCGMLLSGDMKSIASLSRHKCPQLDPKPMSPLFSPSLLLQAKLVYKSLRSPELFDDPNFADFCASLVDNQTQPELSNRRKMTDKILPLMVDKIKEDIRAEIRTVNACLSYEIWSWDEHRKIFTLYADWINHEFQLKRYCLGTVLADTVSNKLNLDPLISSILKEYMDDVQNFKKKKCVLIMSHDLSNAGLTDIDVTDMETVTCSLEKLNYGIIKLLEENKSVEYIQALKETYKIKNLKELVAFLENVITTDDPKLDEFLHQLKILREFGNSIANFKETTLDSIFLWKMKLQKHFLANESDEPRLADAKHEFNQMINETLNINDLHKIGVFLNPKFKHLKFVPRQERNEFEDIIMSKINEQLLEVGLDPNTFEIRTMSDTQNEPKGNELFAEFMESNPGTFTLADSLKNEVRQYADMKISGNGDLLGYWRHSNFEDLRKLVRKYLMIPACSIQSRINYLNLDKHLIERRKTLDLIDIQNVLFLYHNMP</sequence>
<dbReference type="OMA" id="WRNENAF"/>
<dbReference type="EMBL" id="UFQS01000575">
    <property type="protein sequence ID" value="SSX05068.1"/>
    <property type="molecule type" value="Genomic_DNA"/>
</dbReference>
<dbReference type="InterPro" id="IPR052717">
    <property type="entry name" value="Vacuolar_transposase_reg"/>
</dbReference>
<feature type="compositionally biased region" description="Low complexity" evidence="1">
    <location>
        <begin position="109"/>
        <end position="119"/>
    </location>
</feature>
<dbReference type="PANTHER" id="PTHR46169:SF29">
    <property type="entry name" value="DNA REPLICATION-RELATED ELEMENT FACTOR, ISOFORM A"/>
    <property type="match status" value="1"/>
</dbReference>
<dbReference type="EMBL" id="UFQT01000575">
    <property type="protein sequence ID" value="SSX25430.1"/>
    <property type="molecule type" value="Genomic_DNA"/>
</dbReference>
<reference evidence="2" key="1">
    <citation type="submission" date="2018-04" db="EMBL/GenBank/DDBJ databases">
        <authorList>
            <person name="Go L.Y."/>
            <person name="Mitchell J.A."/>
        </authorList>
    </citation>
    <scope>NUCLEOTIDE SEQUENCE</scope>
    <source>
        <tissue evidence="2">Whole organism</tissue>
    </source>
</reference>
<dbReference type="AlphaFoldDB" id="A0A336M5X2"/>
<name>A0A336M5X2_CULSO</name>
<dbReference type="SUPFAM" id="SSF53098">
    <property type="entry name" value="Ribonuclease H-like"/>
    <property type="match status" value="1"/>
</dbReference>
<proteinExistence type="predicted"/>
<gene>
    <name evidence="3" type="primary">CSON012349</name>
</gene>
<protein>
    <submittedName>
        <fullName evidence="3">CSON012349 protein</fullName>
    </submittedName>
</protein>
<evidence type="ECO:0000313" key="2">
    <source>
        <dbReference type="EMBL" id="SSX05068.1"/>
    </source>
</evidence>
<evidence type="ECO:0000313" key="3">
    <source>
        <dbReference type="EMBL" id="SSX25430.1"/>
    </source>
</evidence>
<dbReference type="GO" id="GO:0005634">
    <property type="term" value="C:nucleus"/>
    <property type="evidence" value="ECO:0007669"/>
    <property type="project" value="TreeGrafter"/>
</dbReference>
<dbReference type="PANTHER" id="PTHR46169">
    <property type="entry name" value="DNA REPLICATION-RELATED ELEMENT FACTOR, ISOFORM A"/>
    <property type="match status" value="1"/>
</dbReference>
<organism evidence="3">
    <name type="scientific">Culicoides sonorensis</name>
    <name type="common">Biting midge</name>
    <dbReference type="NCBI Taxonomy" id="179676"/>
    <lineage>
        <taxon>Eukaryota</taxon>
        <taxon>Metazoa</taxon>
        <taxon>Ecdysozoa</taxon>
        <taxon>Arthropoda</taxon>
        <taxon>Hexapoda</taxon>
        <taxon>Insecta</taxon>
        <taxon>Pterygota</taxon>
        <taxon>Neoptera</taxon>
        <taxon>Endopterygota</taxon>
        <taxon>Diptera</taxon>
        <taxon>Nematocera</taxon>
        <taxon>Chironomoidea</taxon>
        <taxon>Ceratopogonidae</taxon>
        <taxon>Ceratopogoninae</taxon>
        <taxon>Culicoides</taxon>
        <taxon>Monoculicoides</taxon>
    </lineage>
</organism>
<dbReference type="GO" id="GO:0006357">
    <property type="term" value="P:regulation of transcription by RNA polymerase II"/>
    <property type="evidence" value="ECO:0007669"/>
    <property type="project" value="TreeGrafter"/>
</dbReference>
<evidence type="ECO:0000256" key="1">
    <source>
        <dbReference type="SAM" id="MobiDB-lite"/>
    </source>
</evidence>
<dbReference type="InterPro" id="IPR012337">
    <property type="entry name" value="RNaseH-like_sf"/>
</dbReference>
<dbReference type="VEuPathDB" id="VectorBase:CSON012349"/>
<reference evidence="3" key="2">
    <citation type="submission" date="2018-07" db="EMBL/GenBank/DDBJ databases">
        <authorList>
            <person name="Quirk P.G."/>
            <person name="Krulwich T.A."/>
        </authorList>
    </citation>
    <scope>NUCLEOTIDE SEQUENCE</scope>
</reference>
<accession>A0A336M5X2</accession>
<feature type="region of interest" description="Disordered" evidence="1">
    <location>
        <begin position="101"/>
        <end position="130"/>
    </location>
</feature>